<evidence type="ECO:0000256" key="1">
    <source>
        <dbReference type="SAM" id="MobiDB-lite"/>
    </source>
</evidence>
<name>A0A9N9FPC9_9GLOM</name>
<organism evidence="2 3">
    <name type="scientific">Paraglomus brasilianum</name>
    <dbReference type="NCBI Taxonomy" id="144538"/>
    <lineage>
        <taxon>Eukaryota</taxon>
        <taxon>Fungi</taxon>
        <taxon>Fungi incertae sedis</taxon>
        <taxon>Mucoromycota</taxon>
        <taxon>Glomeromycotina</taxon>
        <taxon>Glomeromycetes</taxon>
        <taxon>Paraglomerales</taxon>
        <taxon>Paraglomeraceae</taxon>
        <taxon>Paraglomus</taxon>
    </lineage>
</organism>
<reference evidence="2" key="1">
    <citation type="submission" date="2021-06" db="EMBL/GenBank/DDBJ databases">
        <authorList>
            <person name="Kallberg Y."/>
            <person name="Tangrot J."/>
            <person name="Rosling A."/>
        </authorList>
    </citation>
    <scope>NUCLEOTIDE SEQUENCE</scope>
    <source>
        <strain evidence="2">BR232B</strain>
    </source>
</reference>
<dbReference type="EMBL" id="CAJVPI010000578">
    <property type="protein sequence ID" value="CAG8551950.1"/>
    <property type="molecule type" value="Genomic_DNA"/>
</dbReference>
<dbReference type="AlphaFoldDB" id="A0A9N9FPC9"/>
<evidence type="ECO:0000313" key="2">
    <source>
        <dbReference type="EMBL" id="CAG8551950.1"/>
    </source>
</evidence>
<proteinExistence type="predicted"/>
<feature type="region of interest" description="Disordered" evidence="1">
    <location>
        <begin position="1"/>
        <end position="20"/>
    </location>
</feature>
<gene>
    <name evidence="2" type="ORF">PBRASI_LOCUS5136</name>
</gene>
<dbReference type="Proteomes" id="UP000789739">
    <property type="component" value="Unassembled WGS sequence"/>
</dbReference>
<keyword evidence="3" id="KW-1185">Reference proteome</keyword>
<comment type="caution">
    <text evidence="2">The sequence shown here is derived from an EMBL/GenBank/DDBJ whole genome shotgun (WGS) entry which is preliminary data.</text>
</comment>
<evidence type="ECO:0000313" key="3">
    <source>
        <dbReference type="Proteomes" id="UP000789739"/>
    </source>
</evidence>
<protein>
    <submittedName>
        <fullName evidence="2">4353_t:CDS:1</fullName>
    </submittedName>
</protein>
<accession>A0A9N9FPC9</accession>
<sequence length="101" mass="11064">MAPVLRGQENPQGLGVAEGPGGEVFVGKCYISGLGKEIPPPLLPLLADRAIKKTIPDLGWDEEEAERRHWSEVAADWNINIDNDVVVVDDEVEEEDFAAQK</sequence>